<reference evidence="4" key="1">
    <citation type="submission" date="2021-01" db="EMBL/GenBank/DDBJ databases">
        <title>Whole genome shotgun sequence of Virgisporangium ochraceum NBRC 16418.</title>
        <authorList>
            <person name="Komaki H."/>
            <person name="Tamura T."/>
        </authorList>
    </citation>
    <scope>NUCLEOTIDE SEQUENCE</scope>
    <source>
        <strain evidence="4">NBRC 16418</strain>
    </source>
</reference>
<sequence length="159" mass="17195">MAGSADGPSRGRSIHQPSDDPRSEVEGRVRGADAERPVALLVQHDRRGRIDGHEVARRLEPYFEIIPTADLPTALALIADRRLDFIMVDATLPDPSMIELVAQARVRQWLRDLPIICYGAAAAGPAVSRLAGAAAHDIILEPVGTDELVARITVVLSPR</sequence>
<dbReference type="GO" id="GO:0000160">
    <property type="term" value="P:phosphorelay signal transduction system"/>
    <property type="evidence" value="ECO:0007669"/>
    <property type="project" value="InterPro"/>
</dbReference>
<feature type="region of interest" description="Disordered" evidence="2">
    <location>
        <begin position="1"/>
        <end position="30"/>
    </location>
</feature>
<dbReference type="Proteomes" id="UP000635606">
    <property type="component" value="Unassembled WGS sequence"/>
</dbReference>
<feature type="compositionally biased region" description="Basic and acidic residues" evidence="2">
    <location>
        <begin position="17"/>
        <end position="30"/>
    </location>
</feature>
<keyword evidence="5" id="KW-1185">Reference proteome</keyword>
<proteinExistence type="predicted"/>
<evidence type="ECO:0000313" key="5">
    <source>
        <dbReference type="Proteomes" id="UP000635606"/>
    </source>
</evidence>
<dbReference type="InterPro" id="IPR001789">
    <property type="entry name" value="Sig_transdc_resp-reg_receiver"/>
</dbReference>
<comment type="caution">
    <text evidence="4">The sequence shown here is derived from an EMBL/GenBank/DDBJ whole genome shotgun (WGS) entry which is preliminary data.</text>
</comment>
<dbReference type="PROSITE" id="PS50110">
    <property type="entry name" value="RESPONSE_REGULATORY"/>
    <property type="match status" value="1"/>
</dbReference>
<keyword evidence="1" id="KW-0597">Phosphoprotein</keyword>
<dbReference type="SUPFAM" id="SSF52172">
    <property type="entry name" value="CheY-like"/>
    <property type="match status" value="1"/>
</dbReference>
<feature type="modified residue" description="4-aspartylphosphate" evidence="1">
    <location>
        <position position="89"/>
    </location>
</feature>
<dbReference type="Gene3D" id="3.40.50.2300">
    <property type="match status" value="1"/>
</dbReference>
<dbReference type="AlphaFoldDB" id="A0A8J4A2R4"/>
<name>A0A8J4A2R4_9ACTN</name>
<dbReference type="EMBL" id="BOPH01000124">
    <property type="protein sequence ID" value="GIJ73743.1"/>
    <property type="molecule type" value="Genomic_DNA"/>
</dbReference>
<accession>A0A8J4A2R4</accession>
<evidence type="ECO:0000313" key="4">
    <source>
        <dbReference type="EMBL" id="GIJ73743.1"/>
    </source>
</evidence>
<evidence type="ECO:0000256" key="1">
    <source>
        <dbReference type="PROSITE-ProRule" id="PRU00169"/>
    </source>
</evidence>
<feature type="domain" description="Response regulatory" evidence="3">
    <location>
        <begin position="39"/>
        <end position="156"/>
    </location>
</feature>
<organism evidence="4 5">
    <name type="scientific">Virgisporangium ochraceum</name>
    <dbReference type="NCBI Taxonomy" id="65505"/>
    <lineage>
        <taxon>Bacteria</taxon>
        <taxon>Bacillati</taxon>
        <taxon>Actinomycetota</taxon>
        <taxon>Actinomycetes</taxon>
        <taxon>Micromonosporales</taxon>
        <taxon>Micromonosporaceae</taxon>
        <taxon>Virgisporangium</taxon>
    </lineage>
</organism>
<dbReference type="InterPro" id="IPR011006">
    <property type="entry name" value="CheY-like_superfamily"/>
</dbReference>
<gene>
    <name evidence="4" type="ORF">Voc01_086600</name>
</gene>
<protein>
    <recommendedName>
        <fullName evidence="3">Response regulatory domain-containing protein</fullName>
    </recommendedName>
</protein>
<dbReference type="Pfam" id="PF00072">
    <property type="entry name" value="Response_reg"/>
    <property type="match status" value="1"/>
</dbReference>
<evidence type="ECO:0000256" key="2">
    <source>
        <dbReference type="SAM" id="MobiDB-lite"/>
    </source>
</evidence>
<dbReference type="RefSeq" id="WP_203933565.1">
    <property type="nucleotide sequence ID" value="NZ_BOPH01000124.1"/>
</dbReference>
<evidence type="ECO:0000259" key="3">
    <source>
        <dbReference type="PROSITE" id="PS50110"/>
    </source>
</evidence>